<sequence>MSTRSATIFNGTIDPNELNNPKFPWYTANGTAGHYDGLNTLNATLAPFSNVPFDTHYGWSRLILPEFSSAGAHPLLAKFRPTPFPRPKSTEGVKAAKKTAKAAAPAYGEKKKRKKVRKGTYSSFIYNVSSSDIYTLSVDQPGGNREVEDPYYLQSKTAVAREFVDGPTRWLSDYECPTPLPSN</sequence>
<organism evidence="2 3">
    <name type="scientific">Laccaria amethystina LaAM-08-1</name>
    <dbReference type="NCBI Taxonomy" id="1095629"/>
    <lineage>
        <taxon>Eukaryota</taxon>
        <taxon>Fungi</taxon>
        <taxon>Dikarya</taxon>
        <taxon>Basidiomycota</taxon>
        <taxon>Agaricomycotina</taxon>
        <taxon>Agaricomycetes</taxon>
        <taxon>Agaricomycetidae</taxon>
        <taxon>Agaricales</taxon>
        <taxon>Agaricineae</taxon>
        <taxon>Hydnangiaceae</taxon>
        <taxon>Laccaria</taxon>
    </lineage>
</organism>
<evidence type="ECO:0000256" key="1">
    <source>
        <dbReference type="SAM" id="MobiDB-lite"/>
    </source>
</evidence>
<protein>
    <submittedName>
        <fullName evidence="2">Uncharacterized protein</fullName>
    </submittedName>
</protein>
<feature type="region of interest" description="Disordered" evidence="1">
    <location>
        <begin position="79"/>
        <end position="111"/>
    </location>
</feature>
<name>A0A0C9WHB7_9AGAR</name>
<gene>
    <name evidence="2" type="ORF">K443DRAFT_14836</name>
</gene>
<accession>A0A0C9WHB7</accession>
<dbReference type="OrthoDB" id="45007at2759"/>
<reference evidence="2 3" key="1">
    <citation type="submission" date="2014-04" db="EMBL/GenBank/DDBJ databases">
        <authorList>
            <consortium name="DOE Joint Genome Institute"/>
            <person name="Kuo A."/>
            <person name="Kohler A."/>
            <person name="Nagy L.G."/>
            <person name="Floudas D."/>
            <person name="Copeland A."/>
            <person name="Barry K.W."/>
            <person name="Cichocki N."/>
            <person name="Veneault-Fourrey C."/>
            <person name="LaButti K."/>
            <person name="Lindquist E.A."/>
            <person name="Lipzen A."/>
            <person name="Lundell T."/>
            <person name="Morin E."/>
            <person name="Murat C."/>
            <person name="Sun H."/>
            <person name="Tunlid A."/>
            <person name="Henrissat B."/>
            <person name="Grigoriev I.V."/>
            <person name="Hibbett D.S."/>
            <person name="Martin F."/>
            <person name="Nordberg H.P."/>
            <person name="Cantor M.N."/>
            <person name="Hua S.X."/>
        </authorList>
    </citation>
    <scope>NUCLEOTIDE SEQUENCE [LARGE SCALE GENOMIC DNA]</scope>
    <source>
        <strain evidence="2 3">LaAM-08-1</strain>
    </source>
</reference>
<proteinExistence type="predicted"/>
<reference evidence="3" key="2">
    <citation type="submission" date="2015-01" db="EMBL/GenBank/DDBJ databases">
        <title>Evolutionary Origins and Diversification of the Mycorrhizal Mutualists.</title>
        <authorList>
            <consortium name="DOE Joint Genome Institute"/>
            <consortium name="Mycorrhizal Genomics Consortium"/>
            <person name="Kohler A."/>
            <person name="Kuo A."/>
            <person name="Nagy L.G."/>
            <person name="Floudas D."/>
            <person name="Copeland A."/>
            <person name="Barry K.W."/>
            <person name="Cichocki N."/>
            <person name="Veneault-Fourrey C."/>
            <person name="LaButti K."/>
            <person name="Lindquist E.A."/>
            <person name="Lipzen A."/>
            <person name="Lundell T."/>
            <person name="Morin E."/>
            <person name="Murat C."/>
            <person name="Riley R."/>
            <person name="Ohm R."/>
            <person name="Sun H."/>
            <person name="Tunlid A."/>
            <person name="Henrissat B."/>
            <person name="Grigoriev I.V."/>
            <person name="Hibbett D.S."/>
            <person name="Martin F."/>
        </authorList>
    </citation>
    <scope>NUCLEOTIDE SEQUENCE [LARGE SCALE GENOMIC DNA]</scope>
    <source>
        <strain evidence="3">LaAM-08-1</strain>
    </source>
</reference>
<evidence type="ECO:0000313" key="3">
    <source>
        <dbReference type="Proteomes" id="UP000054477"/>
    </source>
</evidence>
<dbReference type="STRING" id="1095629.A0A0C9WHB7"/>
<evidence type="ECO:0000313" key="2">
    <source>
        <dbReference type="EMBL" id="KIJ90914.1"/>
    </source>
</evidence>
<dbReference type="HOGENOM" id="CLU_1475407_0_0_1"/>
<dbReference type="AlphaFoldDB" id="A0A0C9WHB7"/>
<keyword evidence="3" id="KW-1185">Reference proteome</keyword>
<dbReference type="EMBL" id="KN839085">
    <property type="protein sequence ID" value="KIJ90914.1"/>
    <property type="molecule type" value="Genomic_DNA"/>
</dbReference>
<dbReference type="Proteomes" id="UP000054477">
    <property type="component" value="Unassembled WGS sequence"/>
</dbReference>